<proteinExistence type="predicted"/>
<protein>
    <submittedName>
        <fullName evidence="1">Uncharacterized protein</fullName>
    </submittedName>
</protein>
<dbReference type="EMBL" id="MU266413">
    <property type="protein sequence ID" value="KAH7924942.1"/>
    <property type="molecule type" value="Genomic_DNA"/>
</dbReference>
<comment type="caution">
    <text evidence="1">The sequence shown here is derived from an EMBL/GenBank/DDBJ whole genome shotgun (WGS) entry which is preliminary data.</text>
</comment>
<sequence>MFSRIALVSTVAAFVGAASAQLTITTPSANLWWVGQSLNTLAWTCSSSPYQNFTVLLANSNPAVLSAPIAIIAVQYNYDCSETITQQQASQAPGTGYTIQLANTLNSTDVYTTSEPFEIKALGASYPASASPSATSSGSTAQSSGKTGGALSTYIPVGMSMAAAIALGLVVA</sequence>
<evidence type="ECO:0000313" key="2">
    <source>
        <dbReference type="Proteomes" id="UP000790709"/>
    </source>
</evidence>
<keyword evidence="2" id="KW-1185">Reference proteome</keyword>
<dbReference type="Proteomes" id="UP000790709">
    <property type="component" value="Unassembled WGS sequence"/>
</dbReference>
<accession>A0ACB8BHG8</accession>
<organism evidence="1 2">
    <name type="scientific">Leucogyrophana mollusca</name>
    <dbReference type="NCBI Taxonomy" id="85980"/>
    <lineage>
        <taxon>Eukaryota</taxon>
        <taxon>Fungi</taxon>
        <taxon>Dikarya</taxon>
        <taxon>Basidiomycota</taxon>
        <taxon>Agaricomycotina</taxon>
        <taxon>Agaricomycetes</taxon>
        <taxon>Agaricomycetidae</taxon>
        <taxon>Boletales</taxon>
        <taxon>Boletales incertae sedis</taxon>
        <taxon>Leucogyrophana</taxon>
    </lineage>
</organism>
<reference evidence="1" key="1">
    <citation type="journal article" date="2021" name="New Phytol.">
        <title>Evolutionary innovations through gain and loss of genes in the ectomycorrhizal Boletales.</title>
        <authorList>
            <person name="Wu G."/>
            <person name="Miyauchi S."/>
            <person name="Morin E."/>
            <person name="Kuo A."/>
            <person name="Drula E."/>
            <person name="Varga T."/>
            <person name="Kohler A."/>
            <person name="Feng B."/>
            <person name="Cao Y."/>
            <person name="Lipzen A."/>
            <person name="Daum C."/>
            <person name="Hundley H."/>
            <person name="Pangilinan J."/>
            <person name="Johnson J."/>
            <person name="Barry K."/>
            <person name="LaButti K."/>
            <person name="Ng V."/>
            <person name="Ahrendt S."/>
            <person name="Min B."/>
            <person name="Choi I.G."/>
            <person name="Park H."/>
            <person name="Plett J.M."/>
            <person name="Magnuson J."/>
            <person name="Spatafora J.W."/>
            <person name="Nagy L.G."/>
            <person name="Henrissat B."/>
            <person name="Grigoriev I.V."/>
            <person name="Yang Z.L."/>
            <person name="Xu J."/>
            <person name="Martin F.M."/>
        </authorList>
    </citation>
    <scope>NUCLEOTIDE SEQUENCE</scope>
    <source>
        <strain evidence="1">KUC20120723A-06</strain>
    </source>
</reference>
<evidence type="ECO:0000313" key="1">
    <source>
        <dbReference type="EMBL" id="KAH7924942.1"/>
    </source>
</evidence>
<gene>
    <name evidence="1" type="ORF">BV22DRAFT_1034639</name>
</gene>
<name>A0ACB8BHG8_9AGAM</name>